<gene>
    <name evidence="2" type="ordered locus">Rru_A2132</name>
</gene>
<evidence type="ECO:0000313" key="2">
    <source>
        <dbReference type="EMBL" id="ABC22932.1"/>
    </source>
</evidence>
<name>Q2RSG3_RHORT</name>
<sequence>MKRLVGLPALAVIVGMVGAPLGGIFGAPLGGDALAQGPDGHWNGRSGRDNGPPPGWDNSPDGPGWNDRPGGPGWDNDRPGWDNGPRPGWDNGPRPGYGDGRPGPGYGNGPGRPRPDGYSLGPYSARPYAPGPAYSYTPPPPRYYGPRPGYPVVIVRPPPPVYFYNEDRRAVRDYFRWRSPPPPVGVSIVVGQPFPYGVAYAPAPYDLYPRLHEYPGAELRIVGRSAVLVAVDSGFVLDILHDIFD</sequence>
<protein>
    <submittedName>
        <fullName evidence="2">Uncharacterized protein</fullName>
    </submittedName>
</protein>
<accession>Q2RSG3</accession>
<dbReference type="RefSeq" id="WP_011389981.1">
    <property type="nucleotide sequence ID" value="NC_007643.1"/>
</dbReference>
<dbReference type="HOGENOM" id="CLU_1132922_0_0_5"/>
<dbReference type="EMBL" id="CP000230">
    <property type="protein sequence ID" value="ABC22932.1"/>
    <property type="molecule type" value="Genomic_DNA"/>
</dbReference>
<dbReference type="EnsemblBacteria" id="ABC22932">
    <property type="protein sequence ID" value="ABC22932"/>
    <property type="gene ID" value="Rru_A2132"/>
</dbReference>
<dbReference type="AlphaFoldDB" id="Q2RSG3"/>
<feature type="compositionally biased region" description="Gly residues" evidence="1">
    <location>
        <begin position="95"/>
        <end position="110"/>
    </location>
</feature>
<dbReference type="KEGG" id="rru:Rru_A2132"/>
<dbReference type="Proteomes" id="UP000001929">
    <property type="component" value="Chromosome"/>
</dbReference>
<evidence type="ECO:0000313" key="3">
    <source>
        <dbReference type="Proteomes" id="UP000001929"/>
    </source>
</evidence>
<organism evidence="2 3">
    <name type="scientific">Rhodospirillum rubrum (strain ATCC 11170 / ATH 1.1.1 / DSM 467 / LMG 4362 / NCIMB 8255 / S1)</name>
    <dbReference type="NCBI Taxonomy" id="269796"/>
    <lineage>
        <taxon>Bacteria</taxon>
        <taxon>Pseudomonadati</taxon>
        <taxon>Pseudomonadota</taxon>
        <taxon>Alphaproteobacteria</taxon>
        <taxon>Rhodospirillales</taxon>
        <taxon>Rhodospirillaceae</taxon>
        <taxon>Rhodospirillum</taxon>
    </lineage>
</organism>
<proteinExistence type="predicted"/>
<dbReference type="STRING" id="269796.Rru_A2132"/>
<dbReference type="PATRIC" id="fig|269796.9.peg.2225"/>
<reference evidence="2 3" key="1">
    <citation type="journal article" date="2011" name="Stand. Genomic Sci.">
        <title>Complete genome sequence of Rhodospirillum rubrum type strain (S1).</title>
        <authorList>
            <person name="Munk A.C."/>
            <person name="Copeland A."/>
            <person name="Lucas S."/>
            <person name="Lapidus A."/>
            <person name="Del Rio T.G."/>
            <person name="Barry K."/>
            <person name="Detter J.C."/>
            <person name="Hammon N."/>
            <person name="Israni S."/>
            <person name="Pitluck S."/>
            <person name="Brettin T."/>
            <person name="Bruce D."/>
            <person name="Han C."/>
            <person name="Tapia R."/>
            <person name="Gilna P."/>
            <person name="Schmutz J."/>
            <person name="Larimer F."/>
            <person name="Land M."/>
            <person name="Kyrpides N.C."/>
            <person name="Mavromatis K."/>
            <person name="Richardson P."/>
            <person name="Rohde M."/>
            <person name="Goker M."/>
            <person name="Klenk H.P."/>
            <person name="Zhang Y."/>
            <person name="Roberts G.P."/>
            <person name="Reslewic S."/>
            <person name="Schwartz D.C."/>
        </authorList>
    </citation>
    <scope>NUCLEOTIDE SEQUENCE [LARGE SCALE GENOMIC DNA]</scope>
    <source>
        <strain evidence="3">ATCC 11170 / ATH 1.1.1 / DSM 467 / LMG 4362 / NCIMB 8255 / S1</strain>
    </source>
</reference>
<keyword evidence="3" id="KW-1185">Reference proteome</keyword>
<evidence type="ECO:0000256" key="1">
    <source>
        <dbReference type="SAM" id="MobiDB-lite"/>
    </source>
</evidence>
<feature type="region of interest" description="Disordered" evidence="1">
    <location>
        <begin position="36"/>
        <end position="124"/>
    </location>
</feature>
<dbReference type="eggNOG" id="COG0532">
    <property type="taxonomic scope" value="Bacteria"/>
</dbReference>
<dbReference type="Gene3D" id="3.10.450.160">
    <property type="entry name" value="inner membrane protein cigr"/>
    <property type="match status" value="1"/>
</dbReference>